<dbReference type="InterPro" id="IPR023346">
    <property type="entry name" value="Lysozyme-like_dom_sf"/>
</dbReference>
<feature type="region of interest" description="Disordered" evidence="1">
    <location>
        <begin position="385"/>
        <end position="406"/>
    </location>
</feature>
<evidence type="ECO:0000256" key="1">
    <source>
        <dbReference type="SAM" id="MobiDB-lite"/>
    </source>
</evidence>
<feature type="domain" description="Golvesin/Xly CBD-like" evidence="2">
    <location>
        <begin position="898"/>
        <end position="990"/>
    </location>
</feature>
<sequence length="1308" mass="141023">MASVSVSFATGATHDPVSVADTSRQPEPSGPNRTVVPVADRDEVLGADWKESADRAWTTSSDAEGFHLLVADARKGYAWRTAATLNEPGFEADMWIGNACVTGSGKRAVVAYAPRTFTNKAQLMNRGAFTAVVDLTSGAVTKLTVQASLAYFSPGCGTGETAVVSRFSDEDVNTTQLVTIDAAQGTTGTPLKVDGQVTSAVPGAHGHILAADSARIVRIDAKTGHRVPVVRTEQIPFLLRPDADGGLVFMDRPVARSRSVQAQGAVKRVGAADIEAGQPGNATTARLATGDLTGMDLSASASGTVFITGEATVAENLPKTVKYPKVPKDFRASTRAEALSGAVWADGKDARAAQGGDVLVRAARVSLTSVGTGKNARFEVMPVASGTHSGEGRELSPALAGPGGTKAAGSGLLAGGSRTEIVESERTCSVPRNDYRKQAYQPTPRQIEWAVDQAISNNLDKWISRPANWKNLGMSAYKPQTLFPRKSLRGGGQIPAQVMLGITAQESNMWQAARFALPGVTANPLIGNYYGTQYDPDGKQTDPFGIFWPEADCGYGITQVTDGMRMPGKEKPDETSLTSTQQQAVALDYTANIAAGVNILIDKWNLTRDGGMVVNDGNPKWLENWFFALWAYNSGYYPESDADKNKGKWGLGFTNNPANPLWKYNRTPFLERKDGADDYSQAAHPQDWPYQEKVLGWAARPLEAFEAPGESVSGYRAAWWNTPDYRTKVKPSEGIFCTADNECDSTRMGDNDSNDPGKGACTREDLYCWWHKSVTWKNCGNAECGNAIHRFNANDYPEQADGTSYPPDCSWDMPDTLIVDDVPDGAPNPRCGSSSSQGTFSLDFGDGVKIGPAPDDNYVWPAKVDTHQLGAGYGGHFYFSHTRKDTVPGGWDENDKMQMTGTWKLNQPLDGWARVLVHMPDHGAHTRQAAYSISTGTEVKRRVAQQRTRKNQWVSLGVMKFSGTPKVTLSTDTQDGDGTEDIAWDAVAFQKLPGKPDNFIVAMGDSYSSGEGASAQFGTDYYPETDYGGDQGRLRNACHRSPYTWSRQAKLADSSLAIGDRANQLDPSMDYHLIACSSATTDNVKMGGAPKYGEPSQIDKGYLDENTTLVTLSIGGNDARFSDVIKKCILGLSECMFETLGGDSEPLMDAEPKRIENSVKASIVETLDEIHAMAPNAKVVLMGYPPLISDGGSCLRKYLISGEESAWLNDMGETMLQSMNDAVIQANDAEEAPYVTFSDPEENFQGTAICGSPETIHGIVMDLTPGDDPLIDWGSWELGPSAQSFHPKIEGARLYADTFEDTLRAMGL</sequence>
<dbReference type="Gene3D" id="3.40.50.1110">
    <property type="entry name" value="SGNH hydrolase"/>
    <property type="match status" value="1"/>
</dbReference>
<dbReference type="EMBL" id="JBIAWJ010000007">
    <property type="protein sequence ID" value="MFF4523067.1"/>
    <property type="molecule type" value="Genomic_DNA"/>
</dbReference>
<accession>A0ABW6UIP4</accession>
<dbReference type="Pfam" id="PF25275">
    <property type="entry name" value="Golvesin_C"/>
    <property type="match status" value="1"/>
</dbReference>
<evidence type="ECO:0000313" key="3">
    <source>
        <dbReference type="EMBL" id="MFF4523067.1"/>
    </source>
</evidence>
<dbReference type="InterPro" id="IPR037460">
    <property type="entry name" value="SEST-like"/>
</dbReference>
<organism evidence="3 4">
    <name type="scientific">Streptomyces bluensis</name>
    <dbReference type="NCBI Taxonomy" id="33897"/>
    <lineage>
        <taxon>Bacteria</taxon>
        <taxon>Bacillati</taxon>
        <taxon>Actinomycetota</taxon>
        <taxon>Actinomycetes</taxon>
        <taxon>Kitasatosporales</taxon>
        <taxon>Streptomycetaceae</taxon>
        <taxon>Streptomyces</taxon>
    </lineage>
</organism>
<feature type="region of interest" description="Disordered" evidence="1">
    <location>
        <begin position="15"/>
        <end position="35"/>
    </location>
</feature>
<reference evidence="3 4" key="1">
    <citation type="submission" date="2024-10" db="EMBL/GenBank/DDBJ databases">
        <title>The Natural Products Discovery Center: Release of the First 8490 Sequenced Strains for Exploring Actinobacteria Biosynthetic Diversity.</title>
        <authorList>
            <person name="Kalkreuter E."/>
            <person name="Kautsar S.A."/>
            <person name="Yang D."/>
            <person name="Bader C.D."/>
            <person name="Teijaro C.N."/>
            <person name="Fluegel L."/>
            <person name="Davis C.M."/>
            <person name="Simpson J.R."/>
            <person name="Lauterbach L."/>
            <person name="Steele A.D."/>
            <person name="Gui C."/>
            <person name="Meng S."/>
            <person name="Li G."/>
            <person name="Viehrig K."/>
            <person name="Ye F."/>
            <person name="Su P."/>
            <person name="Kiefer A.F."/>
            <person name="Nichols A."/>
            <person name="Cepeda A.J."/>
            <person name="Yan W."/>
            <person name="Fan B."/>
            <person name="Jiang Y."/>
            <person name="Adhikari A."/>
            <person name="Zheng C.-J."/>
            <person name="Schuster L."/>
            <person name="Cowan T.M."/>
            <person name="Smanski M.J."/>
            <person name="Chevrette M.G."/>
            <person name="De Carvalho L.P.S."/>
            <person name="Shen B."/>
        </authorList>
    </citation>
    <scope>NUCLEOTIDE SEQUENCE [LARGE SCALE GENOMIC DNA]</scope>
    <source>
        <strain evidence="3 4">NPDC001390</strain>
    </source>
</reference>
<dbReference type="RefSeq" id="WP_387887167.1">
    <property type="nucleotide sequence ID" value="NZ_JBIAWJ010000007.1"/>
</dbReference>
<dbReference type="Proteomes" id="UP001602058">
    <property type="component" value="Unassembled WGS sequence"/>
</dbReference>
<dbReference type="InterPro" id="IPR033803">
    <property type="entry name" value="CBD-like_Golvesin-Xly"/>
</dbReference>
<proteinExistence type="predicted"/>
<dbReference type="PANTHER" id="PTHR37981">
    <property type="entry name" value="LIPASE 2"/>
    <property type="match status" value="1"/>
</dbReference>
<evidence type="ECO:0000313" key="4">
    <source>
        <dbReference type="Proteomes" id="UP001602058"/>
    </source>
</evidence>
<dbReference type="SUPFAM" id="SSF52266">
    <property type="entry name" value="SGNH hydrolase"/>
    <property type="match status" value="1"/>
</dbReference>
<keyword evidence="4" id="KW-1185">Reference proteome</keyword>
<comment type="caution">
    <text evidence="3">The sequence shown here is derived from an EMBL/GenBank/DDBJ whole genome shotgun (WGS) entry which is preliminary data.</text>
</comment>
<protein>
    <submittedName>
        <fullName evidence="3">NocE</fullName>
    </submittedName>
</protein>
<dbReference type="PANTHER" id="PTHR37981:SF1">
    <property type="entry name" value="SGNH HYDROLASE-TYPE ESTERASE DOMAIN-CONTAINING PROTEIN"/>
    <property type="match status" value="1"/>
</dbReference>
<dbReference type="SUPFAM" id="SSF53955">
    <property type="entry name" value="Lysozyme-like"/>
    <property type="match status" value="1"/>
</dbReference>
<name>A0ABW6UIP4_9ACTN</name>
<dbReference type="CDD" id="cd01823">
    <property type="entry name" value="SEST_like"/>
    <property type="match status" value="1"/>
</dbReference>
<gene>
    <name evidence="3" type="ORF">ACFY1D_16840</name>
</gene>
<evidence type="ECO:0000259" key="2">
    <source>
        <dbReference type="Pfam" id="PF25275"/>
    </source>
</evidence>
<dbReference type="InterPro" id="IPR036514">
    <property type="entry name" value="SGNH_hydro_sf"/>
</dbReference>